<evidence type="ECO:0000256" key="1">
    <source>
        <dbReference type="ARBA" id="ARBA00008005"/>
    </source>
</evidence>
<feature type="domain" description="Tail sheath protein C-terminal" evidence="3">
    <location>
        <begin position="405"/>
        <end position="511"/>
    </location>
</feature>
<dbReference type="InterPro" id="IPR020287">
    <property type="entry name" value="Tail_sheath_C"/>
</dbReference>
<proteinExistence type="inferred from homology"/>
<dbReference type="PANTHER" id="PTHR35861">
    <property type="match status" value="1"/>
</dbReference>
<sequence length="521" mass="55805">MATLSSIRSPGVYIQELPAGSRPIEGVGTAIAAFVGITADGPYDQAIKVANWGQYTATFGTWVEGAYLPNAVYQYFNNGGGSAYITRIGSVSSDEGARASAELTSALKAGQGVYRIEAKEPGGAGDTITVTVEPKHEQEPPPEGEQAPPADEVFTLVVQRGDTVERYEGVTPRKGGNNVVTALAESALVQISELGGSSIVERVPTTGALVLSGGASLPARLTPDDYLGDVTARSGIAGLEALDDVTIVAVPDLVAAYEAGQIDADGFKAVQSALITHCETQKDRVAILDTPRGLNAQQVLEWVKEKTRFSSAYATTYWPWLSFWDPLAGRARLFPPSGALAGIWGRNDDTRGVHKAPANEVVAGALDVELNITRVEHDDLNPAGINVIRAFPGRGITVWGARTLSDDTTWRYINVRRLFNYIESSVLRGTQWAVFEPNDLDLWQRIKRTVNGFLLGLWRDGALFGATPDQAFYVKCDEETNPPDVVDAGYVVIEIGIAPVKPAEFVVFRVSQLPTGGAVQE</sequence>
<evidence type="ECO:0000259" key="3">
    <source>
        <dbReference type="Pfam" id="PF17482"/>
    </source>
</evidence>
<gene>
    <name evidence="4" type="ORF">CXY01_03340</name>
</gene>
<dbReference type="InterPro" id="IPR035089">
    <property type="entry name" value="Phage_sheath_subtilisin"/>
</dbReference>
<dbReference type="Pfam" id="PF17482">
    <property type="entry name" value="Phage_sheath_1C"/>
    <property type="match status" value="1"/>
</dbReference>
<feature type="domain" description="Tail sheath protein subtilisin-like" evidence="2">
    <location>
        <begin position="267"/>
        <end position="404"/>
    </location>
</feature>
<evidence type="ECO:0000313" key="4">
    <source>
        <dbReference type="EMBL" id="GEK19814.1"/>
    </source>
</evidence>
<dbReference type="Proteomes" id="UP000321118">
    <property type="component" value="Unassembled WGS sequence"/>
</dbReference>
<dbReference type="EMBL" id="BJUB01000001">
    <property type="protein sequence ID" value="GEK19814.1"/>
    <property type="molecule type" value="Genomic_DNA"/>
</dbReference>
<evidence type="ECO:0000313" key="5">
    <source>
        <dbReference type="Proteomes" id="UP000321118"/>
    </source>
</evidence>
<reference evidence="4 5" key="1">
    <citation type="submission" date="2019-07" db="EMBL/GenBank/DDBJ databases">
        <title>Whole genome shotgun sequence of Cellulomonas xylanilytica NBRC 101102.</title>
        <authorList>
            <person name="Hosoyama A."/>
            <person name="Uohara A."/>
            <person name="Ohji S."/>
            <person name="Ichikawa N."/>
        </authorList>
    </citation>
    <scope>NUCLEOTIDE SEQUENCE [LARGE SCALE GENOMIC DNA]</scope>
    <source>
        <strain evidence="4 5">NBRC 101102</strain>
    </source>
</reference>
<dbReference type="InterPro" id="IPR052042">
    <property type="entry name" value="Tail_sheath_structural"/>
</dbReference>
<comment type="similarity">
    <text evidence="1">Belongs to the myoviridae tail sheath protein family.</text>
</comment>
<name>A0A510UYS0_9CELL</name>
<protein>
    <submittedName>
        <fullName evidence="4">Tail protein</fullName>
    </submittedName>
</protein>
<keyword evidence="5" id="KW-1185">Reference proteome</keyword>
<organism evidence="4 5">
    <name type="scientific">Cellulomonas xylanilytica</name>
    <dbReference type="NCBI Taxonomy" id="233583"/>
    <lineage>
        <taxon>Bacteria</taxon>
        <taxon>Bacillati</taxon>
        <taxon>Actinomycetota</taxon>
        <taxon>Actinomycetes</taxon>
        <taxon>Micrococcales</taxon>
        <taxon>Cellulomonadaceae</taxon>
        <taxon>Cellulomonas</taxon>
    </lineage>
</organism>
<dbReference type="RefSeq" id="WP_246124929.1">
    <property type="nucleotide sequence ID" value="NZ_BJUB01000001.1"/>
</dbReference>
<comment type="caution">
    <text evidence="4">The sequence shown here is derived from an EMBL/GenBank/DDBJ whole genome shotgun (WGS) entry which is preliminary data.</text>
</comment>
<dbReference type="AlphaFoldDB" id="A0A510UYS0"/>
<evidence type="ECO:0000259" key="2">
    <source>
        <dbReference type="Pfam" id="PF04984"/>
    </source>
</evidence>
<accession>A0A510UYS0</accession>
<dbReference type="Gene3D" id="3.40.50.11780">
    <property type="match status" value="2"/>
</dbReference>
<dbReference type="Pfam" id="PF04984">
    <property type="entry name" value="Phage_sheath_1"/>
    <property type="match status" value="1"/>
</dbReference>
<dbReference type="PANTHER" id="PTHR35861:SF1">
    <property type="entry name" value="PHAGE TAIL SHEATH PROTEIN"/>
    <property type="match status" value="1"/>
</dbReference>